<gene>
    <name evidence="1" type="ORF">K1T71_014255</name>
</gene>
<proteinExistence type="predicted"/>
<dbReference type="EMBL" id="CM034414">
    <property type="protein sequence ID" value="KAJ0170327.1"/>
    <property type="molecule type" value="Genomic_DNA"/>
</dbReference>
<accession>A0ACC1CFI1</accession>
<organism evidence="1 2">
    <name type="scientific">Dendrolimus kikuchii</name>
    <dbReference type="NCBI Taxonomy" id="765133"/>
    <lineage>
        <taxon>Eukaryota</taxon>
        <taxon>Metazoa</taxon>
        <taxon>Ecdysozoa</taxon>
        <taxon>Arthropoda</taxon>
        <taxon>Hexapoda</taxon>
        <taxon>Insecta</taxon>
        <taxon>Pterygota</taxon>
        <taxon>Neoptera</taxon>
        <taxon>Endopterygota</taxon>
        <taxon>Lepidoptera</taxon>
        <taxon>Glossata</taxon>
        <taxon>Ditrysia</taxon>
        <taxon>Bombycoidea</taxon>
        <taxon>Lasiocampidae</taxon>
        <taxon>Dendrolimus</taxon>
    </lineage>
</organism>
<dbReference type="Proteomes" id="UP000824533">
    <property type="component" value="Linkage Group LG28"/>
</dbReference>
<protein>
    <submittedName>
        <fullName evidence="1">Uncharacterized protein</fullName>
    </submittedName>
</protein>
<keyword evidence="2" id="KW-1185">Reference proteome</keyword>
<evidence type="ECO:0000313" key="2">
    <source>
        <dbReference type="Proteomes" id="UP000824533"/>
    </source>
</evidence>
<name>A0ACC1CFI1_9NEOP</name>
<comment type="caution">
    <text evidence="1">The sequence shown here is derived from an EMBL/GenBank/DDBJ whole genome shotgun (WGS) entry which is preliminary data.</text>
</comment>
<reference evidence="1 2" key="1">
    <citation type="journal article" date="2021" name="Front. Genet.">
        <title>Chromosome-Level Genome Assembly Reveals Significant Gene Expansion in the Toll and IMD Signaling Pathways of Dendrolimus kikuchii.</title>
        <authorList>
            <person name="Zhou J."/>
            <person name="Wu P."/>
            <person name="Xiong Z."/>
            <person name="Liu N."/>
            <person name="Zhao N."/>
            <person name="Ji M."/>
            <person name="Qiu Y."/>
            <person name="Yang B."/>
        </authorList>
    </citation>
    <scope>NUCLEOTIDE SEQUENCE [LARGE SCALE GENOMIC DNA]</scope>
    <source>
        <strain evidence="1">Ann1</strain>
    </source>
</reference>
<evidence type="ECO:0000313" key="1">
    <source>
        <dbReference type="EMBL" id="KAJ0170327.1"/>
    </source>
</evidence>
<sequence>MTMKIYYLLYFSTAILLVQSTQNIIPVQNYPIYQQTYSGIPITIPLSVQPVYNNLHDEAFKVQNPINNQANLAPIISENINKMLINKVLSNPALQTIFDPKTRIFNQYGIEIPNQLPNYSTTPNIINNYFIVPPGCIKMKDKSKNVPVKAKNEKKIQPTKIKNEKEAAKRTNSKSQRTLLKTVKINDELTSNIKKNNNFQNNKDIMEGVTNSKKSSRNRKNERLIDKSNVDLDIFKETHSQVDINPITTSSIDINTKSKKRSNKKKSDSNDEDSLQKNKNDNKIERSKPTQTKTSVEPVKKDIKIKTNNDDRSKNNDRVKAADKPRKTVRNTQQDQLMQHYKRQFPNIPDHTLKSMMSYMNNQYPNSLGFNYPNYLFPFNFDQIYQLPQMSKPNTKANKNKNKRRKAKNGKNAKRSKNNKKAKTVVKKLENTKVTSIIENTKSSMEDMQPVPDFVDSAMESLEKSYQDITEVTTEAIDNYGEMYSTHFDNHDKKLNVENSTVNNNTHNINGITSINNIEVNNSAEVNHHEELFTINNFEVNSDMHYNNHDEVLPVDNFEAIYEELSTKHDFADIYNAAIIDNGQKQPKILEPNLEDKEEELHLPELGNEDLVPIIDENGLIEDYYPIFTDNAAYFANNQEYYVKDINDRHYYVTDRNHKTDKRLERFANFRPLAALKDKLFNNIEQEIVEHIETIAPFKTQPIIEDNPTEFRTPPALEFPGFVTTKVTKEPKREQDRPKFVEQKSSIYSNFKTPLFDRFIKPHIERRKVTTPKPRVSATVETVYAPSKVVKYGVSDSNGSIESSQIVYSHKDDLSFVTAKSVDYPESFW</sequence>